<organism evidence="1 2">
    <name type="scientific">Elysia marginata</name>
    <dbReference type="NCBI Taxonomy" id="1093978"/>
    <lineage>
        <taxon>Eukaryota</taxon>
        <taxon>Metazoa</taxon>
        <taxon>Spiralia</taxon>
        <taxon>Lophotrochozoa</taxon>
        <taxon>Mollusca</taxon>
        <taxon>Gastropoda</taxon>
        <taxon>Heterobranchia</taxon>
        <taxon>Euthyneura</taxon>
        <taxon>Panpulmonata</taxon>
        <taxon>Sacoglossa</taxon>
        <taxon>Placobranchoidea</taxon>
        <taxon>Plakobranchidae</taxon>
        <taxon>Elysia</taxon>
    </lineage>
</organism>
<reference evidence="1 2" key="1">
    <citation type="journal article" date="2021" name="Elife">
        <title>Chloroplast acquisition without the gene transfer in kleptoplastic sea slugs, Plakobranchus ocellatus.</title>
        <authorList>
            <person name="Maeda T."/>
            <person name="Takahashi S."/>
            <person name="Yoshida T."/>
            <person name="Shimamura S."/>
            <person name="Takaki Y."/>
            <person name="Nagai Y."/>
            <person name="Toyoda A."/>
            <person name="Suzuki Y."/>
            <person name="Arimoto A."/>
            <person name="Ishii H."/>
            <person name="Satoh N."/>
            <person name="Nishiyama T."/>
            <person name="Hasebe M."/>
            <person name="Maruyama T."/>
            <person name="Minagawa J."/>
            <person name="Obokata J."/>
            <person name="Shigenobu S."/>
        </authorList>
    </citation>
    <scope>NUCLEOTIDE SEQUENCE [LARGE SCALE GENOMIC DNA]</scope>
</reference>
<dbReference type="Proteomes" id="UP000762676">
    <property type="component" value="Unassembled WGS sequence"/>
</dbReference>
<dbReference type="EMBL" id="BMAT01000859">
    <property type="protein sequence ID" value="GFR74718.1"/>
    <property type="molecule type" value="Genomic_DNA"/>
</dbReference>
<sequence>MLMLKTSGSGVVQRGSQARIESSMYSMTRALSLGAVIIHRQHALSLSTHLPIFFSGFRKKENVETLELLKAQECAWVICKSQTGDRGPFANIGK</sequence>
<accession>A0AAV4FPR3</accession>
<evidence type="ECO:0000313" key="2">
    <source>
        <dbReference type="Proteomes" id="UP000762676"/>
    </source>
</evidence>
<keyword evidence="2" id="KW-1185">Reference proteome</keyword>
<gene>
    <name evidence="1" type="ORF">ElyMa_000436700</name>
</gene>
<name>A0AAV4FPR3_9GAST</name>
<comment type="caution">
    <text evidence="1">The sequence shown here is derived from an EMBL/GenBank/DDBJ whole genome shotgun (WGS) entry which is preliminary data.</text>
</comment>
<proteinExistence type="predicted"/>
<protein>
    <submittedName>
        <fullName evidence="1">Uncharacterized protein</fullName>
    </submittedName>
</protein>
<dbReference type="AlphaFoldDB" id="A0AAV4FPR3"/>
<evidence type="ECO:0000313" key="1">
    <source>
        <dbReference type="EMBL" id="GFR74718.1"/>
    </source>
</evidence>